<keyword evidence="2" id="KW-1185">Reference proteome</keyword>
<dbReference type="InterPro" id="IPR015813">
    <property type="entry name" value="Pyrv/PenolPyrv_kinase-like_dom"/>
</dbReference>
<dbReference type="InterPro" id="IPR039556">
    <property type="entry name" value="ICL/PEPM"/>
</dbReference>
<accession>A0ABN0XU18</accession>
<reference evidence="1 2" key="1">
    <citation type="journal article" date="2019" name="Int. J. Syst. Evol. Microbiol.">
        <title>The Global Catalogue of Microorganisms (GCM) 10K type strain sequencing project: providing services to taxonomists for standard genome sequencing and annotation.</title>
        <authorList>
            <consortium name="The Broad Institute Genomics Platform"/>
            <consortium name="The Broad Institute Genome Sequencing Center for Infectious Disease"/>
            <person name="Wu L."/>
            <person name="Ma J."/>
        </authorList>
    </citation>
    <scope>NUCLEOTIDE SEQUENCE [LARGE SCALE GENOMIC DNA]</scope>
    <source>
        <strain evidence="1 2">JCM 3146</strain>
    </source>
</reference>
<dbReference type="InterPro" id="IPR040442">
    <property type="entry name" value="Pyrv_kinase-like_dom_sf"/>
</dbReference>
<keyword evidence="1" id="KW-0456">Lyase</keyword>
<dbReference type="CDD" id="cd00377">
    <property type="entry name" value="ICL_PEPM"/>
    <property type="match status" value="1"/>
</dbReference>
<gene>
    <name evidence="1" type="ORF">GCM10010151_73730</name>
</gene>
<dbReference type="Pfam" id="PF13714">
    <property type="entry name" value="PEP_mutase"/>
    <property type="match status" value="1"/>
</dbReference>
<dbReference type="Gene3D" id="3.20.20.60">
    <property type="entry name" value="Phosphoenolpyruvate-binding domains"/>
    <property type="match status" value="1"/>
</dbReference>
<comment type="caution">
    <text evidence="1">The sequence shown here is derived from an EMBL/GenBank/DDBJ whole genome shotgun (WGS) entry which is preliminary data.</text>
</comment>
<dbReference type="PANTHER" id="PTHR42905:SF16">
    <property type="entry name" value="CARBOXYPHOSPHONOENOLPYRUVATE PHOSPHONOMUTASE-LIKE PROTEIN (AFU_ORTHOLOGUE AFUA_5G07230)"/>
    <property type="match status" value="1"/>
</dbReference>
<evidence type="ECO:0000313" key="2">
    <source>
        <dbReference type="Proteomes" id="UP001501822"/>
    </source>
</evidence>
<dbReference type="PANTHER" id="PTHR42905">
    <property type="entry name" value="PHOSPHOENOLPYRUVATE CARBOXYLASE"/>
    <property type="match status" value="1"/>
</dbReference>
<dbReference type="Proteomes" id="UP001501822">
    <property type="component" value="Unassembled WGS sequence"/>
</dbReference>
<protein>
    <submittedName>
        <fullName evidence="1">Isocitrate lyase/phosphoenolpyruvate mutase family protein</fullName>
    </submittedName>
</protein>
<proteinExistence type="predicted"/>
<dbReference type="SUPFAM" id="SSF51621">
    <property type="entry name" value="Phosphoenolpyruvate/pyruvate domain"/>
    <property type="match status" value="1"/>
</dbReference>
<evidence type="ECO:0000313" key="1">
    <source>
        <dbReference type="EMBL" id="GAA0372943.1"/>
    </source>
</evidence>
<dbReference type="RefSeq" id="WP_252809066.1">
    <property type="nucleotide sequence ID" value="NZ_BAAABM010000073.1"/>
</dbReference>
<dbReference type="GO" id="GO:0016829">
    <property type="term" value="F:lyase activity"/>
    <property type="evidence" value="ECO:0007669"/>
    <property type="project" value="UniProtKB-KW"/>
</dbReference>
<name>A0ABN0XU18_9ACTN</name>
<sequence>MDLPAKKALLRALHENHPDERGLPLILPNAWDAASARVLVDAGFAAIATASHAVSASLGYGDGETAPYAEMFAAAGRVTRAVDVPVSVDAEAGYGLPPAELAARLREAGAAGCNLEDTAHGAPGAGPALADVAAQAGRIAALRDADRELFINARVDVYVPGALPGASDAERLEDAVGRARAYLDAGADGVFVIAVSDETTIGKLAGRIPAPLNVLYRPGMPSLARLGELGVRRVTFGPGLQRVTLTLLARLAGELHAGETPGL</sequence>
<dbReference type="EMBL" id="BAAABM010000073">
    <property type="protein sequence ID" value="GAA0372943.1"/>
    <property type="molecule type" value="Genomic_DNA"/>
</dbReference>
<organism evidence="1 2">
    <name type="scientific">Actinoallomurus spadix</name>
    <dbReference type="NCBI Taxonomy" id="79912"/>
    <lineage>
        <taxon>Bacteria</taxon>
        <taxon>Bacillati</taxon>
        <taxon>Actinomycetota</taxon>
        <taxon>Actinomycetes</taxon>
        <taxon>Streptosporangiales</taxon>
        <taxon>Thermomonosporaceae</taxon>
        <taxon>Actinoallomurus</taxon>
    </lineage>
</organism>